<keyword evidence="8" id="KW-1185">Reference proteome</keyword>
<dbReference type="InterPro" id="IPR005828">
    <property type="entry name" value="MFS_sugar_transport-like"/>
</dbReference>
<evidence type="ECO:0000256" key="2">
    <source>
        <dbReference type="ARBA" id="ARBA00022692"/>
    </source>
</evidence>
<proteinExistence type="predicted"/>
<feature type="transmembrane region" description="Helical" evidence="5">
    <location>
        <begin position="210"/>
        <end position="229"/>
    </location>
</feature>
<keyword evidence="2 5" id="KW-0812">Transmembrane</keyword>
<reference evidence="7 8" key="1">
    <citation type="submission" date="2013-12" db="EMBL/GenBank/DDBJ databases">
        <title>Draft genome of the parsitic nematode Ancylostoma duodenale.</title>
        <authorList>
            <person name="Mitreva M."/>
        </authorList>
    </citation>
    <scope>NUCLEOTIDE SEQUENCE [LARGE SCALE GENOMIC DNA]</scope>
    <source>
        <strain evidence="7 8">Zhejiang</strain>
    </source>
</reference>
<dbReference type="GO" id="GO:0016020">
    <property type="term" value="C:membrane"/>
    <property type="evidence" value="ECO:0007669"/>
    <property type="project" value="UniProtKB-SubCell"/>
</dbReference>
<evidence type="ECO:0000256" key="3">
    <source>
        <dbReference type="ARBA" id="ARBA00022989"/>
    </source>
</evidence>
<dbReference type="AlphaFoldDB" id="A0A0C2FB72"/>
<dbReference type="EMBL" id="KN795905">
    <property type="protein sequence ID" value="KIH42301.1"/>
    <property type="molecule type" value="Genomic_DNA"/>
</dbReference>
<organism evidence="7 8">
    <name type="scientific">Ancylostoma duodenale</name>
    <dbReference type="NCBI Taxonomy" id="51022"/>
    <lineage>
        <taxon>Eukaryota</taxon>
        <taxon>Metazoa</taxon>
        <taxon>Ecdysozoa</taxon>
        <taxon>Nematoda</taxon>
        <taxon>Chromadorea</taxon>
        <taxon>Rhabditida</taxon>
        <taxon>Rhabditina</taxon>
        <taxon>Rhabditomorpha</taxon>
        <taxon>Strongyloidea</taxon>
        <taxon>Ancylostomatidae</taxon>
        <taxon>Ancylostomatinae</taxon>
        <taxon>Ancylostoma</taxon>
    </lineage>
</organism>
<feature type="transmembrane region" description="Helical" evidence="5">
    <location>
        <begin position="249"/>
        <end position="270"/>
    </location>
</feature>
<evidence type="ECO:0000256" key="1">
    <source>
        <dbReference type="ARBA" id="ARBA00004141"/>
    </source>
</evidence>
<protein>
    <recommendedName>
        <fullName evidence="6">Major facilitator superfamily (MFS) profile domain-containing protein</fullName>
    </recommendedName>
</protein>
<dbReference type="Gene3D" id="1.20.1250.20">
    <property type="entry name" value="MFS general substrate transporter like domains"/>
    <property type="match status" value="1"/>
</dbReference>
<dbReference type="SUPFAM" id="SSF103473">
    <property type="entry name" value="MFS general substrate transporter"/>
    <property type="match status" value="1"/>
</dbReference>
<keyword evidence="3 5" id="KW-1133">Transmembrane helix</keyword>
<dbReference type="OrthoDB" id="5296287at2759"/>
<dbReference type="InterPro" id="IPR036259">
    <property type="entry name" value="MFS_trans_sf"/>
</dbReference>
<dbReference type="InterPro" id="IPR020846">
    <property type="entry name" value="MFS_dom"/>
</dbReference>
<feature type="transmembrane region" description="Helical" evidence="5">
    <location>
        <begin position="153"/>
        <end position="171"/>
    </location>
</feature>
<feature type="transmembrane region" description="Helical" evidence="5">
    <location>
        <begin position="183"/>
        <end position="203"/>
    </location>
</feature>
<gene>
    <name evidence="7" type="ORF">ANCDUO_27716</name>
</gene>
<evidence type="ECO:0000259" key="6">
    <source>
        <dbReference type="PROSITE" id="PS50850"/>
    </source>
</evidence>
<evidence type="ECO:0000313" key="7">
    <source>
        <dbReference type="EMBL" id="KIH42301.1"/>
    </source>
</evidence>
<feature type="transmembrane region" description="Helical" evidence="5">
    <location>
        <begin position="42"/>
        <end position="61"/>
    </location>
</feature>
<name>A0A0C2FB72_9BILA</name>
<dbReference type="Pfam" id="PF00083">
    <property type="entry name" value="Sugar_tr"/>
    <property type="match status" value="1"/>
</dbReference>
<keyword evidence="4 5" id="KW-0472">Membrane</keyword>
<dbReference type="Proteomes" id="UP000054047">
    <property type="component" value="Unassembled WGS sequence"/>
</dbReference>
<evidence type="ECO:0000256" key="5">
    <source>
        <dbReference type="SAM" id="Phobius"/>
    </source>
</evidence>
<evidence type="ECO:0000256" key="4">
    <source>
        <dbReference type="ARBA" id="ARBA00023136"/>
    </source>
</evidence>
<accession>A0A0C2FB72</accession>
<sequence>MTTQQQLMVPSNSTNGVPVDNVSLIRKPEDVLDKLGTRHKGLITAIVSCSFVWGFGALSIMSSAFTSIDCGNCTDTMLTVVSEFGLRGDRAYLAEWSTSFFMIGNMIGGCTLSHAADRFGRRPILLVCLTFQAFSALLASLSKSVHIFSICRLLQGACYTGANLVAWVTAYEHTHTDFRSFTTFFFGATWVIGYSAVALMVYLSSTWRQLMIATALSTLVFTLWCWRTCDNFIYFGLSLYSTQLAGNRYANYLLMGLVELPAYILGPISLER</sequence>
<comment type="subcellular location">
    <subcellularLocation>
        <location evidence="1">Membrane</location>
        <topology evidence="1">Multi-pass membrane protein</topology>
    </subcellularLocation>
</comment>
<feature type="domain" description="Major facilitator superfamily (MFS) profile" evidence="6">
    <location>
        <begin position="42"/>
        <end position="272"/>
    </location>
</feature>
<dbReference type="PANTHER" id="PTHR24064">
    <property type="entry name" value="SOLUTE CARRIER FAMILY 22 MEMBER"/>
    <property type="match status" value="1"/>
</dbReference>
<dbReference type="GO" id="GO:0022857">
    <property type="term" value="F:transmembrane transporter activity"/>
    <property type="evidence" value="ECO:0007669"/>
    <property type="project" value="InterPro"/>
</dbReference>
<dbReference type="PROSITE" id="PS50850">
    <property type="entry name" value="MFS"/>
    <property type="match status" value="1"/>
</dbReference>
<feature type="transmembrane region" description="Helical" evidence="5">
    <location>
        <begin position="123"/>
        <end position="141"/>
    </location>
</feature>
<evidence type="ECO:0000313" key="8">
    <source>
        <dbReference type="Proteomes" id="UP000054047"/>
    </source>
</evidence>